<dbReference type="RefSeq" id="WP_184078065.1">
    <property type="nucleotide sequence ID" value="NZ_JACIJP010000001.1"/>
</dbReference>
<dbReference type="AlphaFoldDB" id="A0A841J429"/>
<accession>A0A841J429</accession>
<organism evidence="2 3">
    <name type="scientific">Sphingobium subterraneum</name>
    <dbReference type="NCBI Taxonomy" id="627688"/>
    <lineage>
        <taxon>Bacteria</taxon>
        <taxon>Pseudomonadati</taxon>
        <taxon>Pseudomonadota</taxon>
        <taxon>Alphaproteobacteria</taxon>
        <taxon>Sphingomonadales</taxon>
        <taxon>Sphingomonadaceae</taxon>
        <taxon>Sphingobium</taxon>
    </lineage>
</organism>
<reference evidence="2 3" key="1">
    <citation type="submission" date="2020-08" db="EMBL/GenBank/DDBJ databases">
        <title>Genomic Encyclopedia of Type Strains, Phase IV (KMG-IV): sequencing the most valuable type-strain genomes for metagenomic binning, comparative biology and taxonomic classification.</title>
        <authorList>
            <person name="Goeker M."/>
        </authorList>
    </citation>
    <scope>NUCLEOTIDE SEQUENCE [LARGE SCALE GENOMIC DNA]</scope>
    <source>
        <strain evidence="2 3">DSM 102255</strain>
    </source>
</reference>
<protein>
    <recommendedName>
        <fullName evidence="4">Secreted protein</fullName>
    </recommendedName>
</protein>
<dbReference type="Proteomes" id="UP000552700">
    <property type="component" value="Unassembled WGS sequence"/>
</dbReference>
<evidence type="ECO:0000256" key="1">
    <source>
        <dbReference type="SAM" id="SignalP"/>
    </source>
</evidence>
<keyword evidence="1" id="KW-0732">Signal</keyword>
<name>A0A841J429_9SPHN</name>
<comment type="caution">
    <text evidence="2">The sequence shown here is derived from an EMBL/GenBank/DDBJ whole genome shotgun (WGS) entry which is preliminary data.</text>
</comment>
<gene>
    <name evidence="2" type="ORF">FHS92_000985</name>
</gene>
<keyword evidence="3" id="KW-1185">Reference proteome</keyword>
<dbReference type="EMBL" id="JACIJP010000001">
    <property type="protein sequence ID" value="MBB6123278.1"/>
    <property type="molecule type" value="Genomic_DNA"/>
</dbReference>
<sequence>MDYGKNLGVSLAGAILSLASVSHAWAQMSPAPTPPAISIPPSFPRSVREEPRPVETLRLIIIQRGQTMVNQVLRIGGWGNANLSISQPLSGAVIQCPPGRSRSSQEQISISITAVRYDAGKNLYDINIRYSKAEENSDCPNKAERSITLRQTFEWLGKPIDFRMDDDFQVKLVP</sequence>
<evidence type="ECO:0000313" key="3">
    <source>
        <dbReference type="Proteomes" id="UP000552700"/>
    </source>
</evidence>
<evidence type="ECO:0000313" key="2">
    <source>
        <dbReference type="EMBL" id="MBB6123278.1"/>
    </source>
</evidence>
<feature type="signal peptide" evidence="1">
    <location>
        <begin position="1"/>
        <end position="26"/>
    </location>
</feature>
<feature type="chain" id="PRO_5032933481" description="Secreted protein" evidence="1">
    <location>
        <begin position="27"/>
        <end position="174"/>
    </location>
</feature>
<evidence type="ECO:0008006" key="4">
    <source>
        <dbReference type="Google" id="ProtNLM"/>
    </source>
</evidence>
<proteinExistence type="predicted"/>